<name>A0A919TXK5_9ACTN</name>
<keyword evidence="1" id="KW-0949">S-adenosyl-L-methionine</keyword>
<proteinExistence type="predicted"/>
<evidence type="ECO:0000313" key="6">
    <source>
        <dbReference type="EMBL" id="GIF24305.1"/>
    </source>
</evidence>
<sequence length="391" mass="43099">MTAPAAVPFRHLLLKVHSRCNLACRYCYVYEHVDQSWRDRPKVMAHEVIDVAARRFAEHAVTWDLPRVAVTFHGGEPLLAGPDVLEYAIGAMRDAMPAGVAVRFTVQTNGILLTEPILDLFRRHQVRVGVSLDGGRQANDRERRFANGRGSYHQVAAGLAALRAEKYRHLYGGLLCTVDVRNDPVEVYEDLLAFAPPRIDLLLPHGNWTQPPPARIPGDPRTPYADWLIPIFDRWYDAPRRETDIRLFSAIMSLLLGGPSDTESVGLTPIDFVIVETDGAIEQGDALKTAAEGEAATGCNVLDHRFDDILGLPGIRARQTGLAGLGATCRACPLVQVCGGGHYAHRYEATSGFTNPSVYCADLQRLIRHIHGRMSEDLHRLTADTSTGTNS</sequence>
<dbReference type="PANTHER" id="PTHR43273">
    <property type="entry name" value="ANAEROBIC SULFATASE-MATURATING ENZYME HOMOLOG ASLB-RELATED"/>
    <property type="match status" value="1"/>
</dbReference>
<dbReference type="CDD" id="cd01335">
    <property type="entry name" value="Radical_SAM"/>
    <property type="match status" value="1"/>
</dbReference>
<dbReference type="SFLD" id="SFLDG01067">
    <property type="entry name" value="SPASM/twitch_domain_containing"/>
    <property type="match status" value="1"/>
</dbReference>
<evidence type="ECO:0000256" key="3">
    <source>
        <dbReference type="ARBA" id="ARBA00023004"/>
    </source>
</evidence>
<evidence type="ECO:0000259" key="5">
    <source>
        <dbReference type="PROSITE" id="PS51918"/>
    </source>
</evidence>
<dbReference type="AlphaFoldDB" id="A0A919TXK5"/>
<dbReference type="GO" id="GO:0046872">
    <property type="term" value="F:metal ion binding"/>
    <property type="evidence" value="ECO:0007669"/>
    <property type="project" value="UniProtKB-KW"/>
</dbReference>
<dbReference type="InterPro" id="IPR058240">
    <property type="entry name" value="rSAM_sf"/>
</dbReference>
<protein>
    <recommendedName>
        <fullName evidence="5">Radical SAM core domain-containing protein</fullName>
    </recommendedName>
</protein>
<keyword evidence="7" id="KW-1185">Reference proteome</keyword>
<gene>
    <name evidence="6" type="ORF">Ate02nite_70350</name>
</gene>
<dbReference type="GO" id="GO:0051536">
    <property type="term" value="F:iron-sulfur cluster binding"/>
    <property type="evidence" value="ECO:0007669"/>
    <property type="project" value="UniProtKB-KW"/>
</dbReference>
<keyword evidence="4" id="KW-0411">Iron-sulfur</keyword>
<evidence type="ECO:0000256" key="2">
    <source>
        <dbReference type="ARBA" id="ARBA00022723"/>
    </source>
</evidence>
<dbReference type="PROSITE" id="PS51918">
    <property type="entry name" value="RADICAL_SAM"/>
    <property type="match status" value="1"/>
</dbReference>
<dbReference type="InterPro" id="IPR023867">
    <property type="entry name" value="Sulphatase_maturase_rSAM"/>
</dbReference>
<comment type="caution">
    <text evidence="6">The sequence shown here is derived from an EMBL/GenBank/DDBJ whole genome shotgun (WGS) entry which is preliminary data.</text>
</comment>
<dbReference type="PANTHER" id="PTHR43273:SF8">
    <property type="entry name" value="RADICAL SAM DOMAIN PROTEIN"/>
    <property type="match status" value="1"/>
</dbReference>
<dbReference type="Gene3D" id="3.20.20.70">
    <property type="entry name" value="Aldolase class I"/>
    <property type="match status" value="1"/>
</dbReference>
<evidence type="ECO:0000313" key="7">
    <source>
        <dbReference type="Proteomes" id="UP000623608"/>
    </source>
</evidence>
<dbReference type="InterPro" id="IPR007197">
    <property type="entry name" value="rSAM"/>
</dbReference>
<dbReference type="GO" id="GO:0016491">
    <property type="term" value="F:oxidoreductase activity"/>
    <property type="evidence" value="ECO:0007669"/>
    <property type="project" value="InterPro"/>
</dbReference>
<organism evidence="6 7">
    <name type="scientific">Paractinoplanes tereljensis</name>
    <dbReference type="NCBI Taxonomy" id="571912"/>
    <lineage>
        <taxon>Bacteria</taxon>
        <taxon>Bacillati</taxon>
        <taxon>Actinomycetota</taxon>
        <taxon>Actinomycetes</taxon>
        <taxon>Micromonosporales</taxon>
        <taxon>Micromonosporaceae</taxon>
        <taxon>Paractinoplanes</taxon>
    </lineage>
</organism>
<keyword evidence="3" id="KW-0408">Iron</keyword>
<evidence type="ECO:0000256" key="1">
    <source>
        <dbReference type="ARBA" id="ARBA00022691"/>
    </source>
</evidence>
<keyword evidence="2" id="KW-0479">Metal-binding</keyword>
<accession>A0A919TXK5</accession>
<dbReference type="InterPro" id="IPR013785">
    <property type="entry name" value="Aldolase_TIM"/>
</dbReference>
<dbReference type="EMBL" id="BOMY01000044">
    <property type="protein sequence ID" value="GIF24305.1"/>
    <property type="molecule type" value="Genomic_DNA"/>
</dbReference>
<dbReference type="SFLD" id="SFLDG01072">
    <property type="entry name" value="dehydrogenase_like"/>
    <property type="match status" value="1"/>
</dbReference>
<reference evidence="6" key="1">
    <citation type="submission" date="2021-01" db="EMBL/GenBank/DDBJ databases">
        <title>Whole genome shotgun sequence of Actinoplanes tereljensis NBRC 105297.</title>
        <authorList>
            <person name="Komaki H."/>
            <person name="Tamura T."/>
        </authorList>
    </citation>
    <scope>NUCLEOTIDE SEQUENCE</scope>
    <source>
        <strain evidence="6">NBRC 105297</strain>
    </source>
</reference>
<dbReference type="NCBIfam" id="TIGR04269">
    <property type="entry name" value="SAM_SPASM_FxsB"/>
    <property type="match status" value="1"/>
</dbReference>
<dbReference type="Proteomes" id="UP000623608">
    <property type="component" value="Unassembled WGS sequence"/>
</dbReference>
<dbReference type="SFLD" id="SFLDG01386">
    <property type="entry name" value="main_SPASM_domain-containing"/>
    <property type="match status" value="1"/>
</dbReference>
<evidence type="ECO:0000256" key="4">
    <source>
        <dbReference type="ARBA" id="ARBA00023014"/>
    </source>
</evidence>
<dbReference type="InterPro" id="IPR026335">
    <property type="entry name" value="rSAM_SPASM_FxsB"/>
</dbReference>
<dbReference type="SFLD" id="SFLDS00029">
    <property type="entry name" value="Radical_SAM"/>
    <property type="match status" value="1"/>
</dbReference>
<dbReference type="Pfam" id="PF04055">
    <property type="entry name" value="Radical_SAM"/>
    <property type="match status" value="1"/>
</dbReference>
<dbReference type="SUPFAM" id="SSF102114">
    <property type="entry name" value="Radical SAM enzymes"/>
    <property type="match status" value="1"/>
</dbReference>
<feature type="domain" description="Radical SAM core" evidence="5">
    <location>
        <begin position="6"/>
        <end position="246"/>
    </location>
</feature>